<comment type="caution">
    <text evidence="1">The sequence shown here is derived from an EMBL/GenBank/DDBJ whole genome shotgun (WGS) entry which is preliminary data.</text>
</comment>
<protein>
    <submittedName>
        <fullName evidence="1">Uncharacterized protein</fullName>
    </submittedName>
</protein>
<reference evidence="1 2" key="1">
    <citation type="submission" date="2019-11" db="EMBL/GenBank/DDBJ databases">
        <title>Whole genome sequence of Oryza granulata.</title>
        <authorList>
            <person name="Li W."/>
        </authorList>
    </citation>
    <scope>NUCLEOTIDE SEQUENCE [LARGE SCALE GENOMIC DNA]</scope>
    <source>
        <strain evidence="2">cv. Menghai</strain>
        <tissue evidence="1">Leaf</tissue>
    </source>
</reference>
<evidence type="ECO:0000313" key="2">
    <source>
        <dbReference type="Proteomes" id="UP000479710"/>
    </source>
</evidence>
<dbReference type="OrthoDB" id="611769at2759"/>
<sequence length="62" mass="6834">MKQVGRLTRLDAETSIAINRGADRACAALCIAMEDDWLGDITGAQWLNVTDGHVSTTGMYWY</sequence>
<dbReference type="EMBL" id="SPHZ02000009">
    <property type="protein sequence ID" value="KAF0900476.1"/>
    <property type="molecule type" value="Genomic_DNA"/>
</dbReference>
<dbReference type="AlphaFoldDB" id="A0A6G1CK07"/>
<name>A0A6G1CK07_9ORYZ</name>
<keyword evidence="2" id="KW-1185">Reference proteome</keyword>
<accession>A0A6G1CK07</accession>
<organism evidence="1 2">
    <name type="scientific">Oryza meyeriana var. granulata</name>
    <dbReference type="NCBI Taxonomy" id="110450"/>
    <lineage>
        <taxon>Eukaryota</taxon>
        <taxon>Viridiplantae</taxon>
        <taxon>Streptophyta</taxon>
        <taxon>Embryophyta</taxon>
        <taxon>Tracheophyta</taxon>
        <taxon>Spermatophyta</taxon>
        <taxon>Magnoliopsida</taxon>
        <taxon>Liliopsida</taxon>
        <taxon>Poales</taxon>
        <taxon>Poaceae</taxon>
        <taxon>BOP clade</taxon>
        <taxon>Oryzoideae</taxon>
        <taxon>Oryzeae</taxon>
        <taxon>Oryzinae</taxon>
        <taxon>Oryza</taxon>
        <taxon>Oryza meyeriana</taxon>
    </lineage>
</organism>
<proteinExistence type="predicted"/>
<dbReference type="Proteomes" id="UP000479710">
    <property type="component" value="Unassembled WGS sequence"/>
</dbReference>
<gene>
    <name evidence="1" type="ORF">E2562_032084</name>
</gene>
<evidence type="ECO:0000313" key="1">
    <source>
        <dbReference type="EMBL" id="KAF0900476.1"/>
    </source>
</evidence>